<protein>
    <submittedName>
        <fullName evidence="2">Uncharacterized protein</fullName>
    </submittedName>
</protein>
<reference evidence="2" key="3">
    <citation type="submission" date="2025-09" db="UniProtKB">
        <authorList>
            <consortium name="Ensembl"/>
        </authorList>
    </citation>
    <scope>IDENTIFICATION</scope>
</reference>
<evidence type="ECO:0000313" key="3">
    <source>
        <dbReference type="Proteomes" id="UP000002277"/>
    </source>
</evidence>
<accession>A0A2I3TLT7</accession>
<reference evidence="2 3" key="1">
    <citation type="journal article" date="2005" name="Nature">
        <title>Initial sequence of the chimpanzee genome and comparison with the human genome.</title>
        <authorList>
            <consortium name="Chimpanzee sequencing and analysis consortium"/>
        </authorList>
    </citation>
    <scope>NUCLEOTIDE SEQUENCE [LARGE SCALE GENOMIC DNA]</scope>
</reference>
<evidence type="ECO:0000256" key="1">
    <source>
        <dbReference type="SAM" id="SignalP"/>
    </source>
</evidence>
<dbReference type="EMBL" id="AACZ04010036">
    <property type="status" value="NOT_ANNOTATED_CDS"/>
    <property type="molecule type" value="Genomic_DNA"/>
</dbReference>
<dbReference type="Bgee" id="ENSPTRG00000042761">
    <property type="expression patterns" value="Expressed in skeletal muscle tissue and 12 other cell types or tissues"/>
</dbReference>
<dbReference type="AlphaFoldDB" id="A0A2I3TLT7"/>
<sequence length="74" mass="8763">MQNMLLMTITGFLFPSKHSLYVQACIYVYLIHPFFCKRELIYVYLITYIELQHSFIPSHTNFHRICSCAANLQS</sequence>
<dbReference type="GeneTree" id="ENSGT01130000282426"/>
<dbReference type="InParanoid" id="A0A2I3TLT7"/>
<keyword evidence="1" id="KW-0732">Signal</keyword>
<feature type="signal peptide" evidence="1">
    <location>
        <begin position="1"/>
        <end position="19"/>
    </location>
</feature>
<evidence type="ECO:0000313" key="2">
    <source>
        <dbReference type="Ensembl" id="ENSPTRP00000090200.1"/>
    </source>
</evidence>
<dbReference type="OMA" id="HRICSCA"/>
<dbReference type="Proteomes" id="UP000002277">
    <property type="component" value="Chromosome 5"/>
</dbReference>
<keyword evidence="3" id="KW-1185">Reference proteome</keyword>
<dbReference type="Ensembl" id="ENSPTRT00000095457.1">
    <property type="protein sequence ID" value="ENSPTRP00000090200.1"/>
    <property type="gene ID" value="ENSPTRG00000042761.1"/>
</dbReference>
<proteinExistence type="predicted"/>
<name>A0A2I3TLT7_PANTR</name>
<organism evidence="2 3">
    <name type="scientific">Pan troglodytes</name>
    <name type="common">Chimpanzee</name>
    <dbReference type="NCBI Taxonomy" id="9598"/>
    <lineage>
        <taxon>Eukaryota</taxon>
        <taxon>Metazoa</taxon>
        <taxon>Chordata</taxon>
        <taxon>Craniata</taxon>
        <taxon>Vertebrata</taxon>
        <taxon>Euteleostomi</taxon>
        <taxon>Mammalia</taxon>
        <taxon>Eutheria</taxon>
        <taxon>Euarchontoglires</taxon>
        <taxon>Primates</taxon>
        <taxon>Haplorrhini</taxon>
        <taxon>Catarrhini</taxon>
        <taxon>Hominidae</taxon>
        <taxon>Pan</taxon>
    </lineage>
</organism>
<feature type="chain" id="PRO_5014179916" evidence="1">
    <location>
        <begin position="20"/>
        <end position="74"/>
    </location>
</feature>
<reference evidence="2" key="2">
    <citation type="submission" date="2025-08" db="UniProtKB">
        <authorList>
            <consortium name="Ensembl"/>
        </authorList>
    </citation>
    <scope>IDENTIFICATION</scope>
</reference>